<sequence>MQTKPTVFSSASEITIAAEKYGPIRLTAPGYSFEITRSFSGSVGLVLRAMDEEETRPGFDHPLSYVVTGGLYDKVLAHFTCRAEADKLIEGITSLYSRVHTEVSAGPDPKSWTSRLMTLGEFCGGALIVGLLCSVTANVGWNLASHVWDWDDGAKYPSPIVESAPSMQGDAVLAVLKESLRILEEKASKTDLQIYGSRDLQECRPIGGWNQVESDQGAANNIETEERSE</sequence>
<comment type="caution">
    <text evidence="2">The sequence shown here is derived from an EMBL/GenBank/DDBJ whole genome shotgun (WGS) entry which is preliminary data.</text>
</comment>
<evidence type="ECO:0000256" key="1">
    <source>
        <dbReference type="SAM" id="MobiDB-lite"/>
    </source>
</evidence>
<accession>A0ABS2C0Q4</accession>
<evidence type="ECO:0000313" key="2">
    <source>
        <dbReference type="EMBL" id="MBM5458614.1"/>
    </source>
</evidence>
<evidence type="ECO:0000313" key="3">
    <source>
        <dbReference type="Proteomes" id="UP000745663"/>
    </source>
</evidence>
<gene>
    <name evidence="2" type="ORF">H8F21_13675</name>
</gene>
<dbReference type="EMBL" id="JACOPV010000008">
    <property type="protein sequence ID" value="MBM5458614.1"/>
    <property type="molecule type" value="Genomic_DNA"/>
</dbReference>
<proteinExistence type="predicted"/>
<dbReference type="Proteomes" id="UP000745663">
    <property type="component" value="Unassembled WGS sequence"/>
</dbReference>
<protein>
    <submittedName>
        <fullName evidence="2">Uncharacterized protein</fullName>
    </submittedName>
</protein>
<feature type="region of interest" description="Disordered" evidence="1">
    <location>
        <begin position="209"/>
        <end position="229"/>
    </location>
</feature>
<dbReference type="RefSeq" id="WP_203584554.1">
    <property type="nucleotide sequence ID" value="NZ_JACOPV010000008.1"/>
</dbReference>
<reference evidence="2 3" key="1">
    <citation type="submission" date="2020-08" db="EMBL/GenBank/DDBJ databases">
        <title>Description of novel Pseudomonas species.</title>
        <authorList>
            <person name="Duman M."/>
            <person name="Mulet M."/>
            <person name="Altun S."/>
            <person name="Saticioglu I.B."/>
            <person name="Lalucat J."/>
            <person name="Garcia-Valdes E."/>
        </authorList>
    </citation>
    <scope>NUCLEOTIDE SEQUENCE [LARGE SCALE GENOMIC DNA]</scope>
    <source>
        <strain evidence="2 3">P66</strain>
    </source>
</reference>
<feature type="compositionally biased region" description="Polar residues" evidence="1">
    <location>
        <begin position="211"/>
        <end position="222"/>
    </location>
</feature>
<name>A0ABS2C0Q4_9PSED</name>
<keyword evidence="3" id="KW-1185">Reference proteome</keyword>
<organism evidence="2 3">
    <name type="scientific">Pseudomonas arcuscaelestis</name>
    <dbReference type="NCBI Taxonomy" id="2710591"/>
    <lineage>
        <taxon>Bacteria</taxon>
        <taxon>Pseudomonadati</taxon>
        <taxon>Pseudomonadota</taxon>
        <taxon>Gammaproteobacteria</taxon>
        <taxon>Pseudomonadales</taxon>
        <taxon>Pseudomonadaceae</taxon>
        <taxon>Pseudomonas</taxon>
    </lineage>
</organism>